<dbReference type="InterPro" id="IPR052155">
    <property type="entry name" value="Biofilm_reg_signaling"/>
</dbReference>
<feature type="transmembrane region" description="Helical" evidence="1">
    <location>
        <begin position="191"/>
        <end position="212"/>
    </location>
</feature>
<dbReference type="AlphaFoldDB" id="A0A845B2A7"/>
<organism evidence="3 4">
    <name type="scientific">Allopontixanthobacter sediminis</name>
    <dbReference type="NCBI Taxonomy" id="1689985"/>
    <lineage>
        <taxon>Bacteria</taxon>
        <taxon>Pseudomonadati</taxon>
        <taxon>Pseudomonadota</taxon>
        <taxon>Alphaproteobacteria</taxon>
        <taxon>Sphingomonadales</taxon>
        <taxon>Erythrobacteraceae</taxon>
        <taxon>Allopontixanthobacter</taxon>
    </lineage>
</organism>
<comment type="caution">
    <text evidence="3">The sequence shown here is derived from an EMBL/GenBank/DDBJ whole genome shotgun (WGS) entry which is preliminary data.</text>
</comment>
<evidence type="ECO:0000259" key="2">
    <source>
        <dbReference type="PROSITE" id="PS50887"/>
    </source>
</evidence>
<keyword evidence="1" id="KW-1133">Transmembrane helix</keyword>
<feature type="transmembrane region" description="Helical" evidence="1">
    <location>
        <begin position="139"/>
        <end position="159"/>
    </location>
</feature>
<evidence type="ECO:0000313" key="4">
    <source>
        <dbReference type="Proteomes" id="UP000431922"/>
    </source>
</evidence>
<dbReference type="Pfam" id="PF00990">
    <property type="entry name" value="GGDEF"/>
    <property type="match status" value="1"/>
</dbReference>
<accession>A0A845B2A7</accession>
<name>A0A845B2A7_9SPHN</name>
<dbReference type="Gene3D" id="3.30.70.270">
    <property type="match status" value="1"/>
</dbReference>
<feature type="transmembrane region" description="Helical" evidence="1">
    <location>
        <begin position="73"/>
        <end position="91"/>
    </location>
</feature>
<keyword evidence="4" id="KW-1185">Reference proteome</keyword>
<proteinExistence type="predicted"/>
<dbReference type="EMBL" id="WTYL01000003">
    <property type="protein sequence ID" value="MXP45391.1"/>
    <property type="molecule type" value="Genomic_DNA"/>
</dbReference>
<dbReference type="InterPro" id="IPR000160">
    <property type="entry name" value="GGDEF_dom"/>
</dbReference>
<feature type="transmembrane region" description="Helical" evidence="1">
    <location>
        <begin position="97"/>
        <end position="119"/>
    </location>
</feature>
<dbReference type="SUPFAM" id="SSF55073">
    <property type="entry name" value="Nucleotide cyclase"/>
    <property type="match status" value="1"/>
</dbReference>
<dbReference type="OrthoDB" id="9812260at2"/>
<dbReference type="CDD" id="cd01949">
    <property type="entry name" value="GGDEF"/>
    <property type="match status" value="1"/>
</dbReference>
<keyword evidence="1" id="KW-0812">Transmembrane</keyword>
<dbReference type="SMART" id="SM00267">
    <property type="entry name" value="GGDEF"/>
    <property type="match status" value="1"/>
</dbReference>
<dbReference type="InterPro" id="IPR043128">
    <property type="entry name" value="Rev_trsase/Diguanyl_cyclase"/>
</dbReference>
<dbReference type="PROSITE" id="PS50887">
    <property type="entry name" value="GGDEF"/>
    <property type="match status" value="1"/>
</dbReference>
<dbReference type="NCBIfam" id="TIGR00254">
    <property type="entry name" value="GGDEF"/>
    <property type="match status" value="1"/>
</dbReference>
<feature type="transmembrane region" description="Helical" evidence="1">
    <location>
        <begin position="165"/>
        <end position="184"/>
    </location>
</feature>
<keyword evidence="1" id="KW-0472">Membrane</keyword>
<feature type="transmembrane region" description="Helical" evidence="1">
    <location>
        <begin position="218"/>
        <end position="238"/>
    </location>
</feature>
<dbReference type="RefSeq" id="WP_160756996.1">
    <property type="nucleotide sequence ID" value="NZ_WTYL01000003.1"/>
</dbReference>
<dbReference type="PANTHER" id="PTHR44757">
    <property type="entry name" value="DIGUANYLATE CYCLASE DGCP"/>
    <property type="match status" value="1"/>
</dbReference>
<evidence type="ECO:0000256" key="1">
    <source>
        <dbReference type="SAM" id="Phobius"/>
    </source>
</evidence>
<feature type="domain" description="GGDEF" evidence="2">
    <location>
        <begin position="282"/>
        <end position="417"/>
    </location>
</feature>
<gene>
    <name evidence="3" type="ORF">GRI65_13120</name>
</gene>
<sequence>MATISPVVRQVQFFEHDRRRLPNGQNWMQPKRSVNASHGSEVTRAITLARLMLRQTEPIDVYKALVSALTDNVLPTASIWAVFSVIGFYVYNETGTAIALGITILGGLASAFKLLLIFYHRRGIDLQSLSLTNIRRFEVGHAVTTWCMAAPIGALSALLFSLPALHLHAVGTALLFGYCAGVATRISVRPLIAMGAVTLAAFPAITSALMFIEDARPFIGAVFALFFLSALETIWHIHGNASGLITMRLQMANLARLDPLTSLRNRLGLREAFDALPRHRDDLVAVHAFDLDGFKAVNDKFGHATGDRLLKALSERLYRLADQNDAVARIGGDEFVVLQSRLDSRSDPGVLARNIHHQLTKPYDVGTGQPIRVGLSLGFSIAPVSTASLDALLNEADATSYEVKRNGGGFRSHPYRASACSGTFKANAPAGLARLNS</sequence>
<evidence type="ECO:0000313" key="3">
    <source>
        <dbReference type="EMBL" id="MXP45391.1"/>
    </source>
</evidence>
<reference evidence="3 4" key="1">
    <citation type="submission" date="2019-12" db="EMBL/GenBank/DDBJ databases">
        <title>Genomic-based taxomic classification of the family Erythrobacteraceae.</title>
        <authorList>
            <person name="Xu L."/>
        </authorList>
    </citation>
    <scope>NUCLEOTIDE SEQUENCE [LARGE SCALE GENOMIC DNA]</scope>
    <source>
        <strain evidence="3 4">KCTC 42453</strain>
    </source>
</reference>
<dbReference type="InterPro" id="IPR029787">
    <property type="entry name" value="Nucleotide_cyclase"/>
</dbReference>
<protein>
    <submittedName>
        <fullName evidence="3">Diguanylate cyclase</fullName>
    </submittedName>
</protein>
<dbReference type="Proteomes" id="UP000431922">
    <property type="component" value="Unassembled WGS sequence"/>
</dbReference>
<dbReference type="PANTHER" id="PTHR44757:SF2">
    <property type="entry name" value="BIOFILM ARCHITECTURE MAINTENANCE PROTEIN MBAA"/>
    <property type="match status" value="1"/>
</dbReference>